<feature type="compositionally biased region" description="Polar residues" evidence="1">
    <location>
        <begin position="118"/>
        <end position="127"/>
    </location>
</feature>
<feature type="compositionally biased region" description="Polar residues" evidence="1">
    <location>
        <begin position="610"/>
        <end position="621"/>
    </location>
</feature>
<proteinExistence type="predicted"/>
<feature type="region of interest" description="Disordered" evidence="1">
    <location>
        <begin position="781"/>
        <end position="809"/>
    </location>
</feature>
<organism evidence="2 3">
    <name type="scientific">Cristinia sonorae</name>
    <dbReference type="NCBI Taxonomy" id="1940300"/>
    <lineage>
        <taxon>Eukaryota</taxon>
        <taxon>Fungi</taxon>
        <taxon>Dikarya</taxon>
        <taxon>Basidiomycota</taxon>
        <taxon>Agaricomycotina</taxon>
        <taxon>Agaricomycetes</taxon>
        <taxon>Agaricomycetidae</taxon>
        <taxon>Agaricales</taxon>
        <taxon>Pleurotineae</taxon>
        <taxon>Stephanosporaceae</taxon>
        <taxon>Cristinia</taxon>
    </lineage>
</organism>
<name>A0A8K0UE91_9AGAR</name>
<feature type="non-terminal residue" evidence="2">
    <location>
        <position position="1"/>
    </location>
</feature>
<dbReference type="Proteomes" id="UP000813824">
    <property type="component" value="Unassembled WGS sequence"/>
</dbReference>
<keyword evidence="3" id="KW-1185">Reference proteome</keyword>
<feature type="region of interest" description="Disordered" evidence="1">
    <location>
        <begin position="20"/>
        <end position="153"/>
    </location>
</feature>
<feature type="compositionally biased region" description="Low complexity" evidence="1">
    <location>
        <begin position="49"/>
        <end position="63"/>
    </location>
</feature>
<comment type="caution">
    <text evidence="2">The sequence shown here is derived from an EMBL/GenBank/DDBJ whole genome shotgun (WGS) entry which is preliminary data.</text>
</comment>
<feature type="region of interest" description="Disordered" evidence="1">
    <location>
        <begin position="280"/>
        <end position="301"/>
    </location>
</feature>
<dbReference type="AlphaFoldDB" id="A0A8K0UE91"/>
<dbReference type="OrthoDB" id="3357948at2759"/>
<dbReference type="EMBL" id="JAEVFJ010000054">
    <property type="protein sequence ID" value="KAH8080250.1"/>
    <property type="molecule type" value="Genomic_DNA"/>
</dbReference>
<reference evidence="2" key="1">
    <citation type="journal article" date="2021" name="New Phytol.">
        <title>Evolutionary innovations through gain and loss of genes in the ectomycorrhizal Boletales.</title>
        <authorList>
            <person name="Wu G."/>
            <person name="Miyauchi S."/>
            <person name="Morin E."/>
            <person name="Kuo A."/>
            <person name="Drula E."/>
            <person name="Varga T."/>
            <person name="Kohler A."/>
            <person name="Feng B."/>
            <person name="Cao Y."/>
            <person name="Lipzen A."/>
            <person name="Daum C."/>
            <person name="Hundley H."/>
            <person name="Pangilinan J."/>
            <person name="Johnson J."/>
            <person name="Barry K."/>
            <person name="LaButti K."/>
            <person name="Ng V."/>
            <person name="Ahrendt S."/>
            <person name="Min B."/>
            <person name="Choi I.G."/>
            <person name="Park H."/>
            <person name="Plett J.M."/>
            <person name="Magnuson J."/>
            <person name="Spatafora J.W."/>
            <person name="Nagy L.G."/>
            <person name="Henrissat B."/>
            <person name="Grigoriev I.V."/>
            <person name="Yang Z.L."/>
            <person name="Xu J."/>
            <person name="Martin F.M."/>
        </authorList>
    </citation>
    <scope>NUCLEOTIDE SEQUENCE</scope>
    <source>
        <strain evidence="2">KKN 215</strain>
    </source>
</reference>
<feature type="compositionally biased region" description="Polar residues" evidence="1">
    <location>
        <begin position="665"/>
        <end position="674"/>
    </location>
</feature>
<feature type="compositionally biased region" description="Polar residues" evidence="1">
    <location>
        <begin position="428"/>
        <end position="442"/>
    </location>
</feature>
<feature type="compositionally biased region" description="Acidic residues" evidence="1">
    <location>
        <begin position="75"/>
        <end position="87"/>
    </location>
</feature>
<gene>
    <name evidence="2" type="ORF">BXZ70DRAFT_901466</name>
</gene>
<feature type="compositionally biased region" description="Low complexity" evidence="1">
    <location>
        <begin position="788"/>
        <end position="803"/>
    </location>
</feature>
<accession>A0A8K0UE91</accession>
<feature type="region of interest" description="Disordered" evidence="1">
    <location>
        <begin position="579"/>
        <end position="739"/>
    </location>
</feature>
<feature type="compositionally biased region" description="Low complexity" evidence="1">
    <location>
        <begin position="288"/>
        <end position="300"/>
    </location>
</feature>
<evidence type="ECO:0000313" key="3">
    <source>
        <dbReference type="Proteomes" id="UP000813824"/>
    </source>
</evidence>
<feature type="compositionally biased region" description="Low complexity" evidence="1">
    <location>
        <begin position="579"/>
        <end position="594"/>
    </location>
</feature>
<evidence type="ECO:0000313" key="2">
    <source>
        <dbReference type="EMBL" id="KAH8080250.1"/>
    </source>
</evidence>
<feature type="compositionally biased region" description="Acidic residues" evidence="1">
    <location>
        <begin position="143"/>
        <end position="153"/>
    </location>
</feature>
<protein>
    <submittedName>
        <fullName evidence="2">Uncharacterized protein</fullName>
    </submittedName>
</protein>
<feature type="compositionally biased region" description="Low complexity" evidence="1">
    <location>
        <begin position="622"/>
        <end position="654"/>
    </location>
</feature>
<feature type="compositionally biased region" description="Low complexity" evidence="1">
    <location>
        <begin position="933"/>
        <end position="942"/>
    </location>
</feature>
<sequence length="1075" mass="117266">IGAGEDLYSGLSSFTFGAVQQPATHPADPADNISPLTKLADSADHTPRPSISGPGGTKPSSKSRNGKQRAAADADMGDDEYEDEDDNERQKSRAKMRALDDGSRRPSLPVNVYIPDGTQASSPTSAPSDPERQMSPGSNSEQDTSEPDAEEAAELDTDVEFDLHQHSGAEEHILSDSASQHTFGGGFDHYGFRDGKLLSSDQMSLIDDDENDSDGRAISMSPVTFTQPRDDELDSETEFPIRRQTFLYNIPTAAASMEDSIPTARNREDSMATVTIRRASRSMEDDLAGTASSGPSSSTSQFMELGHQGALAIEPESEAVRNDVYEGFRLDYILENDARRDSMSQASFMEINKSTTFSVSNQDISPFNFFPGVGGRRPSTITVGTTAGEDAFTRHVRKHDDAYMRRRRDWSFLRESNDGRGPKLLTVPPQNSEPQQTPTTMRPGTQEIWRNAFIGRFKVDRMAMYSDQPDKGPQQRVNVRHVVDPYSRGNVHGGPSSVIHKHSRAVAFSIFRTHALFAPSSRRKTTHMNTSISILLATKKVQEQYTSTRTTAKLNSHGLLEDRPLERVDGTLFSTTSTAAAGTSVRASSRASSAPGRKDKSKSRHKTRTTEGTRGNSAGVGSSSQTASGWSVQSSSASSTMSPQSSSPASTPSSPIMKQTLGHAPTSSISSKGTADTLRAPERATSMDSTANHSAMYSLSSGGSVTIRDQSSSHSLTAVPDDTMDVDDEQSPPRTSHAEAFATVDSNYIDYMRGRQDQRPHHHQDSDSSHSLFGGLRKFFPTGNTKTRGGPRSAGPSSASMGGEFDPPWMTMAPRSKVEERERVIQNLNESFKDVGLLPSFKQRNSEKSKRGKTNSATNIFANVPADCLYMLLPLWPGESESTPSEHKEDPRGYIIPVEERQYLLVYYVPFEVQPNKKKRDKKRTREELNHKASSSHLASSSGPNISLSSFRICARLVSYSDMRETGVRLPDYGLSITGSMTEATQHLPPPSIRDMSLDDIVIGVCTSRQQGMEIVPEGLVKLGLSLNPTSEEPVEGLKEEEEAPEPEVRLTPIGRAAVEMAWLGSMALTCFGTS</sequence>
<evidence type="ECO:0000256" key="1">
    <source>
        <dbReference type="SAM" id="MobiDB-lite"/>
    </source>
</evidence>
<feature type="region of interest" description="Disordered" evidence="1">
    <location>
        <begin position="414"/>
        <end position="442"/>
    </location>
</feature>
<feature type="compositionally biased region" description="Polar residues" evidence="1">
    <location>
        <begin position="686"/>
        <end position="716"/>
    </location>
</feature>
<feature type="region of interest" description="Disordered" evidence="1">
    <location>
        <begin position="917"/>
        <end position="943"/>
    </location>
</feature>